<feature type="transmembrane region" description="Helical" evidence="1">
    <location>
        <begin position="86"/>
        <end position="107"/>
    </location>
</feature>
<keyword evidence="1" id="KW-0472">Membrane</keyword>
<evidence type="ECO:0000313" key="2">
    <source>
        <dbReference type="EMBL" id="KAF8882521.1"/>
    </source>
</evidence>
<dbReference type="OrthoDB" id="3062801at2759"/>
<comment type="caution">
    <text evidence="2">The sequence shown here is derived from an EMBL/GenBank/DDBJ whole genome shotgun (WGS) entry which is preliminary data.</text>
</comment>
<organism evidence="2 3">
    <name type="scientific">Gymnopilus junonius</name>
    <name type="common">Spectacular rustgill mushroom</name>
    <name type="synonym">Gymnopilus spectabilis subsp. junonius</name>
    <dbReference type="NCBI Taxonomy" id="109634"/>
    <lineage>
        <taxon>Eukaryota</taxon>
        <taxon>Fungi</taxon>
        <taxon>Dikarya</taxon>
        <taxon>Basidiomycota</taxon>
        <taxon>Agaricomycotina</taxon>
        <taxon>Agaricomycetes</taxon>
        <taxon>Agaricomycetidae</taxon>
        <taxon>Agaricales</taxon>
        <taxon>Agaricineae</taxon>
        <taxon>Hymenogastraceae</taxon>
        <taxon>Gymnopilus</taxon>
    </lineage>
</organism>
<keyword evidence="1" id="KW-0812">Transmembrane</keyword>
<keyword evidence="3" id="KW-1185">Reference proteome</keyword>
<dbReference type="AlphaFoldDB" id="A0A9P5THT9"/>
<evidence type="ECO:0000313" key="3">
    <source>
        <dbReference type="Proteomes" id="UP000724874"/>
    </source>
</evidence>
<dbReference type="Proteomes" id="UP000724874">
    <property type="component" value="Unassembled WGS sequence"/>
</dbReference>
<accession>A0A9P5THT9</accession>
<keyword evidence="1" id="KW-1133">Transmembrane helix</keyword>
<proteinExistence type="predicted"/>
<protein>
    <submittedName>
        <fullName evidence="2">Uncharacterized protein</fullName>
    </submittedName>
</protein>
<reference evidence="2" key="1">
    <citation type="submission" date="2020-11" db="EMBL/GenBank/DDBJ databases">
        <authorList>
            <consortium name="DOE Joint Genome Institute"/>
            <person name="Ahrendt S."/>
            <person name="Riley R."/>
            <person name="Andreopoulos W."/>
            <person name="LaButti K."/>
            <person name="Pangilinan J."/>
            <person name="Ruiz-duenas F.J."/>
            <person name="Barrasa J.M."/>
            <person name="Sanchez-Garcia M."/>
            <person name="Camarero S."/>
            <person name="Miyauchi S."/>
            <person name="Serrano A."/>
            <person name="Linde D."/>
            <person name="Babiker R."/>
            <person name="Drula E."/>
            <person name="Ayuso-Fernandez I."/>
            <person name="Pacheco R."/>
            <person name="Padilla G."/>
            <person name="Ferreira P."/>
            <person name="Barriuso J."/>
            <person name="Kellner H."/>
            <person name="Castanera R."/>
            <person name="Alfaro M."/>
            <person name="Ramirez L."/>
            <person name="Pisabarro A.G."/>
            <person name="Kuo A."/>
            <person name="Tritt A."/>
            <person name="Lipzen A."/>
            <person name="He G."/>
            <person name="Yan M."/>
            <person name="Ng V."/>
            <person name="Cullen D."/>
            <person name="Martin F."/>
            <person name="Rosso M.-N."/>
            <person name="Henrissat B."/>
            <person name="Hibbett D."/>
            <person name="Martinez A.T."/>
            <person name="Grigoriev I.V."/>
        </authorList>
    </citation>
    <scope>NUCLEOTIDE SEQUENCE</scope>
    <source>
        <strain evidence="2">AH 44721</strain>
    </source>
</reference>
<dbReference type="EMBL" id="JADNYJ010000122">
    <property type="protein sequence ID" value="KAF8882521.1"/>
    <property type="molecule type" value="Genomic_DNA"/>
</dbReference>
<evidence type="ECO:0000256" key="1">
    <source>
        <dbReference type="SAM" id="Phobius"/>
    </source>
</evidence>
<feature type="non-terminal residue" evidence="2">
    <location>
        <position position="1"/>
    </location>
</feature>
<sequence>ISLLYGCTYIVRFGTMRKTYKAFEWALEAKRTQNLWWNVWVMLAMPAIWLTWSIFLYTACIMSFIWRTSPQDDGSNSIILSPMELLITRALLSSLLGIGIVYGLLILDTFSRYGVAMDRTWQRRIDEWVDR</sequence>
<feature type="transmembrane region" description="Helical" evidence="1">
    <location>
        <begin position="39"/>
        <end position="66"/>
    </location>
</feature>
<gene>
    <name evidence="2" type="ORF">CPB84DRAFT_1686669</name>
</gene>
<name>A0A9P5THT9_GYMJU</name>